<evidence type="ECO:0008006" key="4">
    <source>
        <dbReference type="Google" id="ProtNLM"/>
    </source>
</evidence>
<comment type="caution">
    <text evidence="2">The sequence shown here is derived from an EMBL/GenBank/DDBJ whole genome shotgun (WGS) entry which is preliminary data.</text>
</comment>
<gene>
    <name evidence="2" type="ORF">ACFO0N_00765</name>
</gene>
<feature type="compositionally biased region" description="Basic and acidic residues" evidence="1">
    <location>
        <begin position="64"/>
        <end position="82"/>
    </location>
</feature>
<name>A0ABD5P6K1_9EURY</name>
<evidence type="ECO:0000313" key="2">
    <source>
        <dbReference type="EMBL" id="MFC4356475.1"/>
    </source>
</evidence>
<feature type="compositionally biased region" description="Basic and acidic residues" evidence="1">
    <location>
        <begin position="1"/>
        <end position="12"/>
    </location>
</feature>
<sequence>MAREFTDDDRNKRVTTADGTEIGTIGDVNGDRATVDRNHDDDQDLTDKVKDMLGWDDDDSNEISNDHVDSYDDDTVRLRRST</sequence>
<reference evidence="2 3" key="1">
    <citation type="journal article" date="2019" name="Int. J. Syst. Evol. Microbiol.">
        <title>The Global Catalogue of Microorganisms (GCM) 10K type strain sequencing project: providing services to taxonomists for standard genome sequencing and annotation.</title>
        <authorList>
            <consortium name="The Broad Institute Genomics Platform"/>
            <consortium name="The Broad Institute Genome Sequencing Center for Infectious Disease"/>
            <person name="Wu L."/>
            <person name="Ma J."/>
        </authorList>
    </citation>
    <scope>NUCLEOTIDE SEQUENCE [LARGE SCALE GENOMIC DNA]</scope>
    <source>
        <strain evidence="2 3">CGMCC 1.12553</strain>
    </source>
</reference>
<protein>
    <recommendedName>
        <fullName evidence="4">PRC-barrel domain containing protein</fullName>
    </recommendedName>
</protein>
<dbReference type="AlphaFoldDB" id="A0ABD5P6K1"/>
<dbReference type="EMBL" id="JBHSDS010000001">
    <property type="protein sequence ID" value="MFC4356475.1"/>
    <property type="molecule type" value="Genomic_DNA"/>
</dbReference>
<dbReference type="RefSeq" id="WP_267624828.1">
    <property type="nucleotide sequence ID" value="NZ_JAODIW010000010.1"/>
</dbReference>
<proteinExistence type="predicted"/>
<evidence type="ECO:0000256" key="1">
    <source>
        <dbReference type="SAM" id="MobiDB-lite"/>
    </source>
</evidence>
<dbReference type="Proteomes" id="UP001595921">
    <property type="component" value="Unassembled WGS sequence"/>
</dbReference>
<organism evidence="2 3">
    <name type="scientific">Halobium salinum</name>
    <dbReference type="NCBI Taxonomy" id="1364940"/>
    <lineage>
        <taxon>Archaea</taxon>
        <taxon>Methanobacteriati</taxon>
        <taxon>Methanobacteriota</taxon>
        <taxon>Stenosarchaea group</taxon>
        <taxon>Halobacteria</taxon>
        <taxon>Halobacteriales</taxon>
        <taxon>Haloferacaceae</taxon>
        <taxon>Halobium</taxon>
    </lineage>
</organism>
<accession>A0ABD5P6K1</accession>
<evidence type="ECO:0000313" key="3">
    <source>
        <dbReference type="Proteomes" id="UP001595921"/>
    </source>
</evidence>
<feature type="compositionally biased region" description="Basic and acidic residues" evidence="1">
    <location>
        <begin position="29"/>
        <end position="53"/>
    </location>
</feature>
<feature type="region of interest" description="Disordered" evidence="1">
    <location>
        <begin position="1"/>
        <end position="82"/>
    </location>
</feature>
<keyword evidence="3" id="KW-1185">Reference proteome</keyword>